<keyword evidence="3" id="KW-1185">Reference proteome</keyword>
<dbReference type="Proteomes" id="UP001321486">
    <property type="component" value="Chromosome"/>
</dbReference>
<dbReference type="Pfam" id="PF01636">
    <property type="entry name" value="APH"/>
    <property type="match status" value="2"/>
</dbReference>
<dbReference type="EMBL" id="AP027732">
    <property type="protein sequence ID" value="BDZ50769.1"/>
    <property type="molecule type" value="Genomic_DNA"/>
</dbReference>
<evidence type="ECO:0000259" key="1">
    <source>
        <dbReference type="Pfam" id="PF01636"/>
    </source>
</evidence>
<evidence type="ECO:0000313" key="2">
    <source>
        <dbReference type="EMBL" id="BDZ50769.1"/>
    </source>
</evidence>
<proteinExistence type="predicted"/>
<dbReference type="Gene3D" id="3.90.1200.10">
    <property type="match status" value="1"/>
</dbReference>
<dbReference type="SUPFAM" id="SSF56112">
    <property type="entry name" value="Protein kinase-like (PK-like)"/>
    <property type="match status" value="1"/>
</dbReference>
<name>A0ABN6Y0Y7_9MICO</name>
<accession>A0ABN6Y0Y7</accession>
<evidence type="ECO:0000313" key="3">
    <source>
        <dbReference type="Proteomes" id="UP001321486"/>
    </source>
</evidence>
<feature type="domain" description="Aminoglycoside phosphotransferase" evidence="1">
    <location>
        <begin position="75"/>
        <end position="134"/>
    </location>
</feature>
<sequence length="220" mass="24892">MHSLLRHLYDQGLPVPEPLGIDADTECVRLVPGDGGEAAWPHQVSLDAVASAGELLRRNHDATRSWRRPEDAVWAVPAEGQDVICHGDPQPGNMAWHDGIAVGLFDWDDARPAERMSDVAYALEWFTPFDVDPDSLRRRGLPEDVDRPSRIHAFLDGYGWTEPLDVVDEVLRRQQRAIDEVVWLGKAGHEPQATWVAEGWPARWASKLDVTESLRREWRE</sequence>
<dbReference type="InterPro" id="IPR002575">
    <property type="entry name" value="Aminoglycoside_PTrfase"/>
</dbReference>
<feature type="domain" description="Aminoglycoside phosphotransferase" evidence="1">
    <location>
        <begin position="1"/>
        <end position="66"/>
    </location>
</feature>
<reference evidence="3" key="1">
    <citation type="journal article" date="2019" name="Int. J. Syst. Evol. Microbiol.">
        <title>The Global Catalogue of Microorganisms (GCM) 10K type strain sequencing project: providing services to taxonomists for standard genome sequencing and annotation.</title>
        <authorList>
            <consortium name="The Broad Institute Genomics Platform"/>
            <consortium name="The Broad Institute Genome Sequencing Center for Infectious Disease"/>
            <person name="Wu L."/>
            <person name="Ma J."/>
        </authorList>
    </citation>
    <scope>NUCLEOTIDE SEQUENCE [LARGE SCALE GENOMIC DNA]</scope>
    <source>
        <strain evidence="3">NBRC 108728</strain>
    </source>
</reference>
<gene>
    <name evidence="2" type="ORF">GCM10025867_30100</name>
</gene>
<protein>
    <submittedName>
        <fullName evidence="2">Phosphotransferase</fullName>
    </submittedName>
</protein>
<dbReference type="InterPro" id="IPR011009">
    <property type="entry name" value="Kinase-like_dom_sf"/>
</dbReference>
<organism evidence="2 3">
    <name type="scientific">Frondihabitans sucicola</name>
    <dbReference type="NCBI Taxonomy" id="1268041"/>
    <lineage>
        <taxon>Bacteria</taxon>
        <taxon>Bacillati</taxon>
        <taxon>Actinomycetota</taxon>
        <taxon>Actinomycetes</taxon>
        <taxon>Micrococcales</taxon>
        <taxon>Microbacteriaceae</taxon>
        <taxon>Frondihabitans</taxon>
    </lineage>
</organism>